<keyword evidence="4" id="KW-1185">Reference proteome</keyword>
<evidence type="ECO:0000313" key="4">
    <source>
        <dbReference type="Proteomes" id="UP000012960"/>
    </source>
</evidence>
<evidence type="ECO:0000313" key="2">
    <source>
        <dbReference type="EMBL" id="CAG1842710.1"/>
    </source>
</evidence>
<evidence type="ECO:0000256" key="1">
    <source>
        <dbReference type="SAM" id="SignalP"/>
    </source>
</evidence>
<organism evidence="3 4">
    <name type="scientific">Musa acuminata subsp. malaccensis</name>
    <name type="common">Wild banana</name>
    <name type="synonym">Musa malaccensis</name>
    <dbReference type="NCBI Taxonomy" id="214687"/>
    <lineage>
        <taxon>Eukaryota</taxon>
        <taxon>Viridiplantae</taxon>
        <taxon>Streptophyta</taxon>
        <taxon>Embryophyta</taxon>
        <taxon>Tracheophyta</taxon>
        <taxon>Spermatophyta</taxon>
        <taxon>Magnoliopsida</taxon>
        <taxon>Liliopsida</taxon>
        <taxon>Zingiberales</taxon>
        <taxon>Musaceae</taxon>
        <taxon>Musa</taxon>
    </lineage>
</organism>
<protein>
    <submittedName>
        <fullName evidence="2">(wild Malaysian banana) hypothetical protein</fullName>
    </submittedName>
</protein>
<dbReference type="Proteomes" id="UP000012960">
    <property type="component" value="Unplaced"/>
</dbReference>
<sequence>MHIAISHHHFQTRFCRRSYLLLSSLSLLCSLSSNSGKKKSLVTGLKRDKKNVFFFFFINFVALGNVEHGKFYRLENLRHPCLGARQILR</sequence>
<gene>
    <name evidence="2" type="ORF">GSMUA_125050.1</name>
</gene>
<feature type="signal peptide" evidence="1">
    <location>
        <begin position="1"/>
        <end position="36"/>
    </location>
</feature>
<dbReference type="Gramene" id="Ma04_t19010.1">
    <property type="protein sequence ID" value="Ma04_p19010.1"/>
    <property type="gene ID" value="Ma04_g19010"/>
</dbReference>
<dbReference type="EMBL" id="HG996469">
    <property type="protein sequence ID" value="CAG1842710.1"/>
    <property type="molecule type" value="Genomic_DNA"/>
</dbReference>
<name>A0A804IRC4_MUSAM</name>
<proteinExistence type="predicted"/>
<evidence type="ECO:0000313" key="3">
    <source>
        <dbReference type="EnsemblPlants" id="Ma04_p19010.1"/>
    </source>
</evidence>
<keyword evidence="1" id="KW-0732">Signal</keyword>
<feature type="chain" id="PRO_5036219808" evidence="1">
    <location>
        <begin position="37"/>
        <end position="89"/>
    </location>
</feature>
<dbReference type="AlphaFoldDB" id="A0A804IRC4"/>
<dbReference type="InParanoid" id="A0A804IRC4"/>
<reference evidence="2" key="1">
    <citation type="submission" date="2021-03" db="EMBL/GenBank/DDBJ databases">
        <authorList>
            <consortium name="Genoscope - CEA"/>
            <person name="William W."/>
        </authorList>
    </citation>
    <scope>NUCLEOTIDE SEQUENCE</scope>
    <source>
        <strain evidence="2">Doubled-haploid Pahang</strain>
    </source>
</reference>
<accession>A0A804IRC4</accession>
<reference evidence="3" key="2">
    <citation type="submission" date="2021-05" db="UniProtKB">
        <authorList>
            <consortium name="EnsemblPlants"/>
        </authorList>
    </citation>
    <scope>IDENTIFICATION</scope>
    <source>
        <strain evidence="3">subsp. malaccensis</strain>
    </source>
</reference>
<dbReference type="EnsemblPlants" id="Ma04_t19010.1">
    <property type="protein sequence ID" value="Ma04_p19010.1"/>
    <property type="gene ID" value="Ma04_g19010"/>
</dbReference>